<dbReference type="AlphaFoldDB" id="A0A0L0RYW6"/>
<dbReference type="OrthoDB" id="120976at2759"/>
<dbReference type="Proteomes" id="UP000054350">
    <property type="component" value="Unassembled WGS sequence"/>
</dbReference>
<evidence type="ECO:0000256" key="1">
    <source>
        <dbReference type="SAM" id="MobiDB-lite"/>
    </source>
</evidence>
<feature type="compositionally biased region" description="Low complexity" evidence="1">
    <location>
        <begin position="48"/>
        <end position="79"/>
    </location>
</feature>
<evidence type="ECO:0000313" key="2">
    <source>
        <dbReference type="EMBL" id="KNE55256.1"/>
    </source>
</evidence>
<feature type="region of interest" description="Disordered" evidence="1">
    <location>
        <begin position="307"/>
        <end position="407"/>
    </location>
</feature>
<gene>
    <name evidence="2" type="ORF">AMAG_01169</name>
</gene>
<reference evidence="3" key="2">
    <citation type="submission" date="2009-11" db="EMBL/GenBank/DDBJ databases">
        <title>The Genome Sequence of Allomyces macrogynus strain ATCC 38327.</title>
        <authorList>
            <consortium name="The Broad Institute Genome Sequencing Platform"/>
            <person name="Russ C."/>
            <person name="Cuomo C."/>
            <person name="Shea T."/>
            <person name="Young S.K."/>
            <person name="Zeng Q."/>
            <person name="Koehrsen M."/>
            <person name="Haas B."/>
            <person name="Borodovsky M."/>
            <person name="Guigo R."/>
            <person name="Alvarado L."/>
            <person name="Berlin A."/>
            <person name="Borenstein D."/>
            <person name="Chen Z."/>
            <person name="Engels R."/>
            <person name="Freedman E."/>
            <person name="Gellesch M."/>
            <person name="Goldberg J."/>
            <person name="Griggs A."/>
            <person name="Gujja S."/>
            <person name="Heiman D."/>
            <person name="Hepburn T."/>
            <person name="Howarth C."/>
            <person name="Jen D."/>
            <person name="Larson L."/>
            <person name="Lewis B."/>
            <person name="Mehta T."/>
            <person name="Park D."/>
            <person name="Pearson M."/>
            <person name="Roberts A."/>
            <person name="Saif S."/>
            <person name="Shenoy N."/>
            <person name="Sisk P."/>
            <person name="Stolte C."/>
            <person name="Sykes S."/>
            <person name="Walk T."/>
            <person name="White J."/>
            <person name="Yandava C."/>
            <person name="Burger G."/>
            <person name="Gray M.W."/>
            <person name="Holland P.W.H."/>
            <person name="King N."/>
            <person name="Lang F.B.F."/>
            <person name="Roger A.J."/>
            <person name="Ruiz-Trillo I."/>
            <person name="Lander E."/>
            <person name="Nusbaum C."/>
        </authorList>
    </citation>
    <scope>NUCLEOTIDE SEQUENCE [LARGE SCALE GENOMIC DNA]</scope>
    <source>
        <strain evidence="3">ATCC 38327</strain>
    </source>
</reference>
<feature type="compositionally biased region" description="Low complexity" evidence="1">
    <location>
        <begin position="307"/>
        <end position="323"/>
    </location>
</feature>
<protein>
    <submittedName>
        <fullName evidence="2">Uncharacterized protein</fullName>
    </submittedName>
</protein>
<sequence>MDAQPVETPAVPDPNSAPNDKDHATPSDAPALVNTAVEQLASADSTVPASKNASAAPAPGSDPSTAPAPHHTPVAPSSSLPEWTLLASPQPPSNSTTSASHAPTGGDPGPAPAPHHSPSGAPRARSWTRADGHHRSRSPSRDPPLAALPRRINEPTTIPPAQAEQLARERIYDVRLASRGTVHYEPLRDASLHDHFCKPSVRAHLERLGIIDTNGVITPDPTFRETQLALDRAERDARARRASDERDLAREVEVLVRAGTNPIPPNVGHGHDRWSSTVEAYTRSQLPPLTAPPFVANAAGGLAARYPPAAASRSRSSSTPAGAKPLPIPRHAGGDARRHRTASEGPGGGDRPRSAASTHVPPLAAKDGDAERGADLPRKAPLPEIKPEADARGGGESARGGAETGET</sequence>
<dbReference type="EMBL" id="GG745329">
    <property type="protein sequence ID" value="KNE55256.1"/>
    <property type="molecule type" value="Genomic_DNA"/>
</dbReference>
<feature type="region of interest" description="Disordered" evidence="1">
    <location>
        <begin position="1"/>
        <end position="163"/>
    </location>
</feature>
<feature type="compositionally biased region" description="Basic and acidic residues" evidence="1">
    <location>
        <begin position="366"/>
        <end position="378"/>
    </location>
</feature>
<accession>A0A0L0RYW6</accession>
<reference evidence="2 3" key="1">
    <citation type="submission" date="2009-11" db="EMBL/GenBank/DDBJ databases">
        <title>Annotation of Allomyces macrogynus ATCC 38327.</title>
        <authorList>
            <consortium name="The Broad Institute Genome Sequencing Platform"/>
            <person name="Russ C."/>
            <person name="Cuomo C."/>
            <person name="Burger G."/>
            <person name="Gray M.W."/>
            <person name="Holland P.W.H."/>
            <person name="King N."/>
            <person name="Lang F.B.F."/>
            <person name="Roger A.J."/>
            <person name="Ruiz-Trillo I."/>
            <person name="Young S.K."/>
            <person name="Zeng Q."/>
            <person name="Gargeya S."/>
            <person name="Fitzgerald M."/>
            <person name="Haas B."/>
            <person name="Abouelleil A."/>
            <person name="Alvarado L."/>
            <person name="Arachchi H.M."/>
            <person name="Berlin A."/>
            <person name="Chapman S.B."/>
            <person name="Gearin G."/>
            <person name="Goldberg J."/>
            <person name="Griggs A."/>
            <person name="Gujja S."/>
            <person name="Hansen M."/>
            <person name="Heiman D."/>
            <person name="Howarth C."/>
            <person name="Larimer J."/>
            <person name="Lui A."/>
            <person name="MacDonald P.J.P."/>
            <person name="McCowen C."/>
            <person name="Montmayeur A."/>
            <person name="Murphy C."/>
            <person name="Neiman D."/>
            <person name="Pearson M."/>
            <person name="Priest M."/>
            <person name="Roberts A."/>
            <person name="Saif S."/>
            <person name="Shea T."/>
            <person name="Sisk P."/>
            <person name="Stolte C."/>
            <person name="Sykes S."/>
            <person name="Wortman J."/>
            <person name="Nusbaum C."/>
            <person name="Birren B."/>
        </authorList>
    </citation>
    <scope>NUCLEOTIDE SEQUENCE [LARGE SCALE GENOMIC DNA]</scope>
    <source>
        <strain evidence="2 3">ATCC 38327</strain>
    </source>
</reference>
<name>A0A0L0RYW6_ALLM3</name>
<evidence type="ECO:0000313" key="3">
    <source>
        <dbReference type="Proteomes" id="UP000054350"/>
    </source>
</evidence>
<keyword evidence="3" id="KW-1185">Reference proteome</keyword>
<organism evidence="2 3">
    <name type="scientific">Allomyces macrogynus (strain ATCC 38327)</name>
    <name type="common">Allomyces javanicus var. macrogynus</name>
    <dbReference type="NCBI Taxonomy" id="578462"/>
    <lineage>
        <taxon>Eukaryota</taxon>
        <taxon>Fungi</taxon>
        <taxon>Fungi incertae sedis</taxon>
        <taxon>Blastocladiomycota</taxon>
        <taxon>Blastocladiomycetes</taxon>
        <taxon>Blastocladiales</taxon>
        <taxon>Blastocladiaceae</taxon>
        <taxon>Allomyces</taxon>
    </lineage>
</organism>
<proteinExistence type="predicted"/>
<dbReference type="VEuPathDB" id="FungiDB:AMAG_01169"/>